<dbReference type="EMBL" id="MNPL01017934">
    <property type="protein sequence ID" value="OQR70314.1"/>
    <property type="molecule type" value="Genomic_DNA"/>
</dbReference>
<evidence type="ECO:0000313" key="4">
    <source>
        <dbReference type="EMBL" id="OQR70314.1"/>
    </source>
</evidence>
<dbReference type="PANTHER" id="PTHR47977">
    <property type="entry name" value="RAS-RELATED PROTEIN RAB"/>
    <property type="match status" value="1"/>
</dbReference>
<dbReference type="SMART" id="SM00175">
    <property type="entry name" value="RAB"/>
    <property type="match status" value="1"/>
</dbReference>
<evidence type="ECO:0000256" key="3">
    <source>
        <dbReference type="ARBA" id="ARBA00023288"/>
    </source>
</evidence>
<proteinExistence type="predicted"/>
<dbReference type="SMART" id="SM00176">
    <property type="entry name" value="RAN"/>
    <property type="match status" value="1"/>
</dbReference>
<keyword evidence="3" id="KW-0449">Lipoprotein</keyword>
<dbReference type="OrthoDB" id="9989112at2759"/>
<evidence type="ECO:0000256" key="2">
    <source>
        <dbReference type="ARBA" id="ARBA00023134"/>
    </source>
</evidence>
<dbReference type="Proteomes" id="UP000192247">
    <property type="component" value="Unassembled WGS sequence"/>
</dbReference>
<dbReference type="InterPro" id="IPR050227">
    <property type="entry name" value="Rab"/>
</dbReference>
<protein>
    <submittedName>
        <fullName evidence="4">Ras-related protein Rab-18-like</fullName>
    </submittedName>
</protein>
<dbReference type="InterPro" id="IPR027417">
    <property type="entry name" value="P-loop_NTPase"/>
</dbReference>
<keyword evidence="5" id="KW-1185">Reference proteome</keyword>
<dbReference type="PROSITE" id="PS51419">
    <property type="entry name" value="RAB"/>
    <property type="match status" value="1"/>
</dbReference>
<dbReference type="InterPro" id="IPR005225">
    <property type="entry name" value="Small_GTP-bd"/>
</dbReference>
<evidence type="ECO:0000313" key="5">
    <source>
        <dbReference type="Proteomes" id="UP000192247"/>
    </source>
</evidence>
<dbReference type="FunCoup" id="A0A1V9X9U5">
    <property type="interactions" value="1382"/>
</dbReference>
<dbReference type="GO" id="GO:0005525">
    <property type="term" value="F:GTP binding"/>
    <property type="evidence" value="ECO:0007669"/>
    <property type="project" value="UniProtKB-KW"/>
</dbReference>
<reference evidence="4 5" key="1">
    <citation type="journal article" date="2017" name="Gigascience">
        <title>Draft genome of the honey bee ectoparasitic mite, Tropilaelaps mercedesae, is shaped by the parasitic life history.</title>
        <authorList>
            <person name="Dong X."/>
            <person name="Armstrong S.D."/>
            <person name="Xia D."/>
            <person name="Makepeace B.L."/>
            <person name="Darby A.C."/>
            <person name="Kadowaki T."/>
        </authorList>
    </citation>
    <scope>NUCLEOTIDE SEQUENCE [LARGE SCALE GENOMIC DNA]</scope>
    <source>
        <strain evidence="4">Wuxi-XJTLU</strain>
    </source>
</reference>
<dbReference type="Gene3D" id="3.40.50.300">
    <property type="entry name" value="P-loop containing nucleotide triphosphate hydrolases"/>
    <property type="match status" value="1"/>
</dbReference>
<dbReference type="AlphaFoldDB" id="A0A1V9X9U5"/>
<accession>A0A1V9X9U5</accession>
<organism evidence="4 5">
    <name type="scientific">Tropilaelaps mercedesae</name>
    <dbReference type="NCBI Taxonomy" id="418985"/>
    <lineage>
        <taxon>Eukaryota</taxon>
        <taxon>Metazoa</taxon>
        <taxon>Ecdysozoa</taxon>
        <taxon>Arthropoda</taxon>
        <taxon>Chelicerata</taxon>
        <taxon>Arachnida</taxon>
        <taxon>Acari</taxon>
        <taxon>Parasitiformes</taxon>
        <taxon>Mesostigmata</taxon>
        <taxon>Gamasina</taxon>
        <taxon>Dermanyssoidea</taxon>
        <taxon>Laelapidae</taxon>
        <taxon>Tropilaelaps</taxon>
    </lineage>
</organism>
<dbReference type="InParanoid" id="A0A1V9X9U5"/>
<dbReference type="PRINTS" id="PR00449">
    <property type="entry name" value="RASTRNSFRMNG"/>
</dbReference>
<dbReference type="Pfam" id="PF00071">
    <property type="entry name" value="Ras"/>
    <property type="match status" value="1"/>
</dbReference>
<dbReference type="SMART" id="SM00174">
    <property type="entry name" value="RHO"/>
    <property type="match status" value="1"/>
</dbReference>
<sequence length="201" mass="22789">MAKTPITTLKILLMGEASVGKTCLLIRFAEDVFDEAVTSTIGFDCKRKVITVNDEQVKVAFWDTAGSERFHTLTNAYYRGAQGAILVYDVTCRESFERLDYWLSELDMYGTYSNVVKMLVGNKVDKEAERKTSRREGMIYALKHQMLFVETSARTSENVIDCFEELVAKILETPDLWEASSGLRLHDDDAGRQSPSFCSYC</sequence>
<dbReference type="SMART" id="SM00173">
    <property type="entry name" value="RAS"/>
    <property type="match status" value="1"/>
</dbReference>
<comment type="caution">
    <text evidence="4">The sequence shown here is derived from an EMBL/GenBank/DDBJ whole genome shotgun (WGS) entry which is preliminary data.</text>
</comment>
<gene>
    <name evidence="4" type="ORF">BIW11_11704</name>
</gene>
<dbReference type="NCBIfam" id="TIGR00231">
    <property type="entry name" value="small_GTP"/>
    <property type="match status" value="1"/>
</dbReference>
<evidence type="ECO:0000256" key="1">
    <source>
        <dbReference type="ARBA" id="ARBA00022741"/>
    </source>
</evidence>
<keyword evidence="1" id="KW-0547">Nucleotide-binding</keyword>
<dbReference type="SUPFAM" id="SSF52540">
    <property type="entry name" value="P-loop containing nucleoside triphosphate hydrolases"/>
    <property type="match status" value="1"/>
</dbReference>
<dbReference type="FunFam" id="3.40.50.300:FF:001129">
    <property type="entry name" value="ras-related protein Rab-44 isoform X2"/>
    <property type="match status" value="1"/>
</dbReference>
<name>A0A1V9X9U5_9ACAR</name>
<dbReference type="InterPro" id="IPR001806">
    <property type="entry name" value="Small_GTPase"/>
</dbReference>
<dbReference type="STRING" id="418985.A0A1V9X9U5"/>
<dbReference type="GO" id="GO:0003924">
    <property type="term" value="F:GTPase activity"/>
    <property type="evidence" value="ECO:0007669"/>
    <property type="project" value="InterPro"/>
</dbReference>
<dbReference type="PROSITE" id="PS51421">
    <property type="entry name" value="RAS"/>
    <property type="match status" value="1"/>
</dbReference>
<keyword evidence="2" id="KW-0342">GTP-binding</keyword>